<protein>
    <submittedName>
        <fullName evidence="5">Methyltransferase domain-containing protein</fullName>
    </submittedName>
</protein>
<reference evidence="5 6" key="1">
    <citation type="submission" date="2022-02" db="EMBL/GenBank/DDBJ databases">
        <title>Paenibacillus sp. MBLB1776 Whole Genome Shotgun Sequencing.</title>
        <authorList>
            <person name="Hwang C.Y."/>
            <person name="Cho E.-S."/>
            <person name="Seo M.-J."/>
        </authorList>
    </citation>
    <scope>NUCLEOTIDE SEQUENCE [LARGE SCALE GENOMIC DNA]</scope>
    <source>
        <strain evidence="5 6">MBLB1776</strain>
    </source>
</reference>
<dbReference type="Pfam" id="PF21302">
    <property type="entry name" value="Zn_ribbon_RlmA"/>
    <property type="match status" value="1"/>
</dbReference>
<dbReference type="Pfam" id="PF08241">
    <property type="entry name" value="Methyltransf_11"/>
    <property type="match status" value="1"/>
</dbReference>
<keyword evidence="2" id="KW-0949">S-adenosyl-L-methionine</keyword>
<sequence length="263" mass="29569">MAESSLRCVRGHSFDIARQGYVNFLSKPSPATYDHRLFEARRRMARTGLFQPLETILGRLILEASSGPDEPVKVLDAGCGEGSQLARIREGLSRSTARPVLTVGMDLAKEGIRRAAGEYPQSLWCVADLANAPLADGAFTVLLNVLSPANYSEFRRITAAGGRVIKVLPGQDYLKELRTILYEGSPRQQYSNERTAALFRENLRETQVQQVRYQVKLEEDWLESLLRMTPLSWGIKEESLHEVKLRGVREITMDYVILTGRSE</sequence>
<feature type="binding site" evidence="2">
    <location>
        <position position="173"/>
    </location>
    <ligand>
        <name>S-adenosyl-L-methionine</name>
        <dbReference type="ChEBI" id="CHEBI:59789"/>
    </ligand>
</feature>
<dbReference type="PIRSF" id="PIRSF018249">
    <property type="entry name" value="MyrA_prd"/>
    <property type="match status" value="1"/>
</dbReference>
<evidence type="ECO:0000256" key="2">
    <source>
        <dbReference type="PIRSR" id="PIRSR018249-2"/>
    </source>
</evidence>
<dbReference type="AlphaFoldDB" id="A0AA96REC8"/>
<keyword evidence="6" id="KW-1185">Reference proteome</keyword>
<feature type="binding site" evidence="2">
    <location>
        <position position="50"/>
    </location>
    <ligand>
        <name>S-adenosyl-L-methionine</name>
        <dbReference type="ChEBI" id="CHEBI:59789"/>
    </ligand>
</feature>
<name>A0AA96REC8_9BACL</name>
<evidence type="ECO:0000313" key="5">
    <source>
        <dbReference type="EMBL" id="WNQ10737.1"/>
    </source>
</evidence>
<dbReference type="InterPro" id="IPR013216">
    <property type="entry name" value="Methyltransf_11"/>
</dbReference>
<keyword evidence="1" id="KW-0479">Metal-binding</keyword>
<evidence type="ECO:0000259" key="4">
    <source>
        <dbReference type="Pfam" id="PF21302"/>
    </source>
</evidence>
<keyword evidence="5" id="KW-0808">Transferase</keyword>
<evidence type="ECO:0000313" key="6">
    <source>
        <dbReference type="Proteomes" id="UP001305702"/>
    </source>
</evidence>
<feature type="binding site" evidence="1">
    <location>
        <position position="12"/>
    </location>
    <ligand>
        <name>Zn(2+)</name>
        <dbReference type="ChEBI" id="CHEBI:29105"/>
    </ligand>
</feature>
<feature type="binding site" evidence="1">
    <location>
        <position position="8"/>
    </location>
    <ligand>
        <name>Zn(2+)</name>
        <dbReference type="ChEBI" id="CHEBI:29105"/>
    </ligand>
</feature>
<keyword evidence="1" id="KW-0862">Zinc</keyword>
<accession>A0AA96REC8</accession>
<gene>
    <name evidence="5" type="ORF">MJA45_24455</name>
</gene>
<proteinExistence type="predicted"/>
<dbReference type="Gene3D" id="3.40.50.150">
    <property type="entry name" value="Vaccinia Virus protein VP39"/>
    <property type="match status" value="1"/>
</dbReference>
<dbReference type="InterPro" id="IPR048647">
    <property type="entry name" value="RlmA_N"/>
</dbReference>
<feature type="binding site" evidence="2">
    <location>
        <begin position="81"/>
        <end position="82"/>
    </location>
    <ligand>
        <name>S-adenosyl-L-methionine</name>
        <dbReference type="ChEBI" id="CHEBI:59789"/>
    </ligand>
</feature>
<dbReference type="SUPFAM" id="SSF53335">
    <property type="entry name" value="S-adenosyl-L-methionine-dependent methyltransferases"/>
    <property type="match status" value="1"/>
</dbReference>
<dbReference type="InterPro" id="IPR029063">
    <property type="entry name" value="SAM-dependent_MTases_sf"/>
</dbReference>
<dbReference type="GO" id="GO:0032259">
    <property type="term" value="P:methylation"/>
    <property type="evidence" value="ECO:0007669"/>
    <property type="project" value="UniProtKB-KW"/>
</dbReference>
<feature type="domain" description="Methyltransferase type 11" evidence="3">
    <location>
        <begin position="75"/>
        <end position="148"/>
    </location>
</feature>
<dbReference type="GO" id="GO:0046872">
    <property type="term" value="F:metal ion binding"/>
    <property type="evidence" value="ECO:0007669"/>
    <property type="project" value="UniProtKB-KW"/>
</dbReference>
<evidence type="ECO:0000256" key="1">
    <source>
        <dbReference type="PIRSR" id="PIRSR018249-1"/>
    </source>
</evidence>
<dbReference type="GO" id="GO:0008757">
    <property type="term" value="F:S-adenosylmethionine-dependent methyltransferase activity"/>
    <property type="evidence" value="ECO:0007669"/>
    <property type="project" value="InterPro"/>
</dbReference>
<keyword evidence="5" id="KW-0489">Methyltransferase</keyword>
<organism evidence="5 6">
    <name type="scientific">Paenibacillus aurantius</name>
    <dbReference type="NCBI Taxonomy" id="2918900"/>
    <lineage>
        <taxon>Bacteria</taxon>
        <taxon>Bacillati</taxon>
        <taxon>Bacillota</taxon>
        <taxon>Bacilli</taxon>
        <taxon>Bacillales</taxon>
        <taxon>Paenibacillaceae</taxon>
        <taxon>Paenibacillus</taxon>
    </lineage>
</organism>
<dbReference type="InterPro" id="IPR016718">
    <property type="entry name" value="rRNA_m1G-MeTrfase_A_prd"/>
</dbReference>
<dbReference type="EMBL" id="CP130318">
    <property type="protein sequence ID" value="WNQ10737.1"/>
    <property type="molecule type" value="Genomic_DNA"/>
</dbReference>
<feature type="domain" description="23S rRNA (guanine(745)-N(1))-methyltransferase N-terminal" evidence="4">
    <location>
        <begin position="3"/>
        <end position="25"/>
    </location>
</feature>
<dbReference type="KEGG" id="paun:MJA45_24455"/>
<evidence type="ECO:0000259" key="3">
    <source>
        <dbReference type="Pfam" id="PF08241"/>
    </source>
</evidence>
<dbReference type="Proteomes" id="UP001305702">
    <property type="component" value="Chromosome"/>
</dbReference>